<accession>A0A0R3N585</accession>
<feature type="region of interest" description="Disordered" evidence="1">
    <location>
        <begin position="35"/>
        <end position="73"/>
    </location>
</feature>
<feature type="compositionally biased region" description="Low complexity" evidence="1">
    <location>
        <begin position="49"/>
        <end position="60"/>
    </location>
</feature>
<feature type="compositionally biased region" description="Basic and acidic residues" evidence="1">
    <location>
        <begin position="36"/>
        <end position="48"/>
    </location>
</feature>
<feature type="compositionally biased region" description="Basic residues" evidence="1">
    <location>
        <begin position="101"/>
        <end position="110"/>
    </location>
</feature>
<evidence type="ECO:0000256" key="1">
    <source>
        <dbReference type="SAM" id="MobiDB-lite"/>
    </source>
</evidence>
<evidence type="ECO:0000313" key="3">
    <source>
        <dbReference type="Proteomes" id="UP000052023"/>
    </source>
</evidence>
<gene>
    <name evidence="2" type="ORF">CQ13_04555</name>
</gene>
<feature type="region of interest" description="Disordered" evidence="1">
    <location>
        <begin position="85"/>
        <end position="110"/>
    </location>
</feature>
<organism evidence="2 3">
    <name type="scientific">Bradyrhizobium retamae</name>
    <dbReference type="NCBI Taxonomy" id="1300035"/>
    <lineage>
        <taxon>Bacteria</taxon>
        <taxon>Pseudomonadati</taxon>
        <taxon>Pseudomonadota</taxon>
        <taxon>Alphaproteobacteria</taxon>
        <taxon>Hyphomicrobiales</taxon>
        <taxon>Nitrobacteraceae</taxon>
        <taxon>Bradyrhizobium</taxon>
    </lineage>
</organism>
<sequence>MMSDKGKTMLEEAVDKVNDVVEDLTLKAADAAIEPTSEHVARHNEQVRLSETSESPSLPSHIDPSSVERAARERQKYVEQIVAAAANSGQVRDKAEASRLVKSKRKKARR</sequence>
<reference evidence="2 3" key="1">
    <citation type="submission" date="2014-03" db="EMBL/GenBank/DDBJ databases">
        <title>Bradyrhizobium valentinum sp. nov., isolated from effective nodules of Lupinus mariae-josephae, a lupine endemic of basic-lime soils in Eastern Spain.</title>
        <authorList>
            <person name="Duran D."/>
            <person name="Rey L."/>
            <person name="Navarro A."/>
            <person name="Busquets A."/>
            <person name="Imperial J."/>
            <person name="Ruiz-Argueso T."/>
        </authorList>
    </citation>
    <scope>NUCLEOTIDE SEQUENCE [LARGE SCALE GENOMIC DNA]</scope>
    <source>
        <strain evidence="2 3">Ro19</strain>
    </source>
</reference>
<dbReference type="Proteomes" id="UP000052023">
    <property type="component" value="Unassembled WGS sequence"/>
</dbReference>
<comment type="caution">
    <text evidence="2">The sequence shown here is derived from an EMBL/GenBank/DDBJ whole genome shotgun (WGS) entry which is preliminary data.</text>
</comment>
<dbReference type="EMBL" id="LLYA01000112">
    <property type="protein sequence ID" value="KRR27655.1"/>
    <property type="molecule type" value="Genomic_DNA"/>
</dbReference>
<dbReference type="AlphaFoldDB" id="A0A0R3N585"/>
<evidence type="ECO:0000313" key="2">
    <source>
        <dbReference type="EMBL" id="KRR27655.1"/>
    </source>
</evidence>
<dbReference type="OrthoDB" id="9917148at2"/>
<protein>
    <submittedName>
        <fullName evidence="2">Uncharacterized protein</fullName>
    </submittedName>
</protein>
<proteinExistence type="predicted"/>
<name>A0A0R3N585_9BRAD</name>
<keyword evidence="3" id="KW-1185">Reference proteome</keyword>